<dbReference type="RefSeq" id="WP_378138879.1">
    <property type="nucleotide sequence ID" value="NZ_JBHSMI010000062.1"/>
</dbReference>
<organism evidence="2 3">
    <name type="scientific">Cohnella soli</name>
    <dbReference type="NCBI Taxonomy" id="425005"/>
    <lineage>
        <taxon>Bacteria</taxon>
        <taxon>Bacillati</taxon>
        <taxon>Bacillota</taxon>
        <taxon>Bacilli</taxon>
        <taxon>Bacillales</taxon>
        <taxon>Paenibacillaceae</taxon>
        <taxon>Cohnella</taxon>
    </lineage>
</organism>
<accession>A0ABW0I317</accession>
<dbReference type="Proteomes" id="UP001596113">
    <property type="component" value="Unassembled WGS sequence"/>
</dbReference>
<protein>
    <submittedName>
        <fullName evidence="2">Glycosyltransferase family 32 protein</fullName>
    </submittedName>
</protein>
<sequence>MGNAATIPRIVHYCWFGRGPKPGKIEKCMKSWRKHLGDYEFIEWNEDNFDVGCNRYVKEAYEAKKYAFVSDYARLKALYEHGGVYLDTDVEVIRSLDRFLTHEAFSGFEDETFLQSGTMGAVKGHVWIEELLRHYDGRCFLLPDGKFDTTTNTAVISEICAKHGLVLNGQYQALPNGVTFYPRTYFSPYDYINGGSYRTSDSYTIHHFAQSWLPLRVRLQGRVKRVVSRVIGPSNIARLRKIVSGGVNSSEKNV</sequence>
<dbReference type="Pfam" id="PF04488">
    <property type="entry name" value="Gly_transf_sug"/>
    <property type="match status" value="1"/>
</dbReference>
<proteinExistence type="predicted"/>
<dbReference type="Gene3D" id="3.90.550.20">
    <property type="match status" value="1"/>
</dbReference>
<dbReference type="InterPro" id="IPR051706">
    <property type="entry name" value="Glycosyltransferase_domain"/>
</dbReference>
<dbReference type="PANTHER" id="PTHR32385">
    <property type="entry name" value="MANNOSYL PHOSPHORYLINOSITOL CERAMIDE SYNTHASE"/>
    <property type="match status" value="1"/>
</dbReference>
<keyword evidence="3" id="KW-1185">Reference proteome</keyword>
<dbReference type="InterPro" id="IPR029044">
    <property type="entry name" value="Nucleotide-diphossugar_trans"/>
</dbReference>
<dbReference type="EMBL" id="JBHSMI010000062">
    <property type="protein sequence ID" value="MFC5406786.1"/>
    <property type="molecule type" value="Genomic_DNA"/>
</dbReference>
<evidence type="ECO:0000313" key="2">
    <source>
        <dbReference type="EMBL" id="MFC5406786.1"/>
    </source>
</evidence>
<comment type="caution">
    <text evidence="2">The sequence shown here is derived from an EMBL/GenBank/DDBJ whole genome shotgun (WGS) entry which is preliminary data.</text>
</comment>
<gene>
    <name evidence="2" type="ORF">ACFPOF_29020</name>
</gene>
<evidence type="ECO:0000313" key="3">
    <source>
        <dbReference type="Proteomes" id="UP001596113"/>
    </source>
</evidence>
<keyword evidence="1" id="KW-0808">Transferase</keyword>
<reference evidence="3" key="1">
    <citation type="journal article" date="2019" name="Int. J. Syst. Evol. Microbiol.">
        <title>The Global Catalogue of Microorganisms (GCM) 10K type strain sequencing project: providing services to taxonomists for standard genome sequencing and annotation.</title>
        <authorList>
            <consortium name="The Broad Institute Genomics Platform"/>
            <consortium name="The Broad Institute Genome Sequencing Center for Infectious Disease"/>
            <person name="Wu L."/>
            <person name="Ma J."/>
        </authorList>
    </citation>
    <scope>NUCLEOTIDE SEQUENCE [LARGE SCALE GENOMIC DNA]</scope>
    <source>
        <strain evidence="3">CGMCC 1.18575</strain>
    </source>
</reference>
<dbReference type="PANTHER" id="PTHR32385:SF15">
    <property type="entry name" value="INOSITOL PHOSPHOCERAMIDE MANNOSYLTRANSFERASE 1"/>
    <property type="match status" value="1"/>
</dbReference>
<evidence type="ECO:0000256" key="1">
    <source>
        <dbReference type="ARBA" id="ARBA00022679"/>
    </source>
</evidence>
<name>A0ABW0I317_9BACL</name>
<dbReference type="SUPFAM" id="SSF53448">
    <property type="entry name" value="Nucleotide-diphospho-sugar transferases"/>
    <property type="match status" value="1"/>
</dbReference>
<dbReference type="InterPro" id="IPR007577">
    <property type="entry name" value="GlycoTrfase_DXD_sugar-bd_CS"/>
</dbReference>